<keyword evidence="4" id="KW-1185">Reference proteome</keyword>
<proteinExistence type="predicted"/>
<dbReference type="EMBL" id="SLZQ01000011">
    <property type="protein sequence ID" value="TCS35141.1"/>
    <property type="molecule type" value="Genomic_DNA"/>
</dbReference>
<comment type="caution">
    <text evidence="3">The sequence shown here is derived from an EMBL/GenBank/DDBJ whole genome shotgun (WGS) entry which is preliminary data.</text>
</comment>
<name>A0A4R3HSN4_PAULE</name>
<dbReference type="AlphaFoldDB" id="A0A4R3HSN4"/>
<evidence type="ECO:0000313" key="3">
    <source>
        <dbReference type="EMBL" id="TCS35141.1"/>
    </source>
</evidence>
<feature type="signal peptide" evidence="2">
    <location>
        <begin position="1"/>
        <end position="23"/>
    </location>
</feature>
<organism evidence="3 4">
    <name type="scientific">Paucimonas lemoignei</name>
    <name type="common">Pseudomonas lemoignei</name>
    <dbReference type="NCBI Taxonomy" id="29443"/>
    <lineage>
        <taxon>Bacteria</taxon>
        <taxon>Pseudomonadati</taxon>
        <taxon>Pseudomonadota</taxon>
        <taxon>Betaproteobacteria</taxon>
        <taxon>Burkholderiales</taxon>
        <taxon>Burkholderiaceae</taxon>
        <taxon>Paucimonas</taxon>
    </lineage>
</organism>
<keyword evidence="2" id="KW-0732">Signal</keyword>
<dbReference type="Proteomes" id="UP000295382">
    <property type="component" value="Unassembled WGS sequence"/>
</dbReference>
<gene>
    <name evidence="3" type="ORF">EDC30_11156</name>
</gene>
<feature type="chain" id="PRO_5020453668" description="DUF4412 domain-containing protein" evidence="2">
    <location>
        <begin position="24"/>
        <end position="253"/>
    </location>
</feature>
<dbReference type="RefSeq" id="WP_132259724.1">
    <property type="nucleotide sequence ID" value="NZ_SLZQ01000011.1"/>
</dbReference>
<feature type="region of interest" description="Disordered" evidence="1">
    <location>
        <begin position="233"/>
        <end position="253"/>
    </location>
</feature>
<accession>A0A4R3HSN4</accession>
<evidence type="ECO:0000313" key="4">
    <source>
        <dbReference type="Proteomes" id="UP000295382"/>
    </source>
</evidence>
<evidence type="ECO:0000256" key="2">
    <source>
        <dbReference type="SAM" id="SignalP"/>
    </source>
</evidence>
<evidence type="ECO:0000256" key="1">
    <source>
        <dbReference type="SAM" id="MobiDB-lite"/>
    </source>
</evidence>
<sequence length="253" mass="27568">MRIAIHLSFGVLGAALLMNAATAATVIRMEAGPNGARSLMTVEKGKARMQSEPQNYILIDPSADQYLYILPEARQTVTMNSKPPIEAAQPVKAAKPATVKLVNKGTGPKIAGFATQRYQLFANGKLCLNTYLSREALQRGELKDFLAGFHQLHAKQKQQYRAIGTQYAPCDDAQETLMGRYAELGLAMRTVDADGSLRQEVVSMETGIKVNDDTFQVPEGFKQLTHEEFLRQLEGGTGGKQEPTPAADKPGKS</sequence>
<protein>
    <recommendedName>
        <fullName evidence="5">DUF4412 domain-containing protein</fullName>
    </recommendedName>
</protein>
<evidence type="ECO:0008006" key="5">
    <source>
        <dbReference type="Google" id="ProtNLM"/>
    </source>
</evidence>
<reference evidence="3 4" key="1">
    <citation type="submission" date="2019-03" db="EMBL/GenBank/DDBJ databases">
        <title>Genomic Encyclopedia of Type Strains, Phase IV (KMG-IV): sequencing the most valuable type-strain genomes for metagenomic binning, comparative biology and taxonomic classification.</title>
        <authorList>
            <person name="Goeker M."/>
        </authorList>
    </citation>
    <scope>NUCLEOTIDE SEQUENCE [LARGE SCALE GENOMIC DNA]</scope>
    <source>
        <strain evidence="3 4">DSM 7445</strain>
    </source>
</reference>